<accession>A0A1E3JP18</accession>
<dbReference type="RefSeq" id="XP_019033129.1">
    <property type="nucleotide sequence ID" value="XM_019174750.1"/>
</dbReference>
<dbReference type="Proteomes" id="UP000094819">
    <property type="component" value="Unassembled WGS sequence"/>
</dbReference>
<name>A0A1E3JP18_9TREE</name>
<dbReference type="AlphaFoldDB" id="A0A1E3JP18"/>
<sequence>MDSTAPTPKRAKTAEEQDQQMPSPATLKRSHDRQLHDGLSDGSLDTLLSLGTCSRTPSQSETPFSASSSGVPRSRLLELTDTTFENSPAISTVLSILKDEQYTLSRLIASAGAKTTLILWHVLLFAKKWEMRYLKFRLQEWICEVAIESYKASMTFFELAAMLAEPMEDAYSLWGVKHEHALDAMKWTKKAWVEWTPEWLYALQHASARWPGAGDKQNRAAGFIRLLQQQSS</sequence>
<protein>
    <submittedName>
        <fullName evidence="2">Uncharacterized protein</fullName>
    </submittedName>
</protein>
<organism evidence="2 3">
    <name type="scientific">Cryptococcus wingfieldii CBS 7118</name>
    <dbReference type="NCBI Taxonomy" id="1295528"/>
    <lineage>
        <taxon>Eukaryota</taxon>
        <taxon>Fungi</taxon>
        <taxon>Dikarya</taxon>
        <taxon>Basidiomycota</taxon>
        <taxon>Agaricomycotina</taxon>
        <taxon>Tremellomycetes</taxon>
        <taxon>Tremellales</taxon>
        <taxon>Cryptococcaceae</taxon>
        <taxon>Cryptococcus</taxon>
    </lineage>
</organism>
<dbReference type="EMBL" id="AWGH01000006">
    <property type="protein sequence ID" value="ODO01877.1"/>
    <property type="molecule type" value="Genomic_DNA"/>
</dbReference>
<keyword evidence="3" id="KW-1185">Reference proteome</keyword>
<evidence type="ECO:0000313" key="3">
    <source>
        <dbReference type="Proteomes" id="UP000094819"/>
    </source>
</evidence>
<dbReference type="GeneID" id="30191818"/>
<evidence type="ECO:0000256" key="1">
    <source>
        <dbReference type="SAM" id="MobiDB-lite"/>
    </source>
</evidence>
<gene>
    <name evidence="2" type="ORF">L198_02605</name>
</gene>
<reference evidence="2 3" key="1">
    <citation type="submission" date="2016-06" db="EMBL/GenBank/DDBJ databases">
        <title>Evolution of pathogenesis and genome organization in the Tremellales.</title>
        <authorList>
            <person name="Cuomo C."/>
            <person name="Litvintseva A."/>
            <person name="Heitman J."/>
            <person name="Chen Y."/>
            <person name="Sun S."/>
            <person name="Springer D."/>
            <person name="Dromer F."/>
            <person name="Young S."/>
            <person name="Zeng Q."/>
            <person name="Chapman S."/>
            <person name="Gujja S."/>
            <person name="Saif S."/>
            <person name="Birren B."/>
        </authorList>
    </citation>
    <scope>NUCLEOTIDE SEQUENCE [LARGE SCALE GENOMIC DNA]</scope>
    <source>
        <strain evidence="2 3">CBS 7118</strain>
    </source>
</reference>
<comment type="caution">
    <text evidence="2">The sequence shown here is derived from an EMBL/GenBank/DDBJ whole genome shotgun (WGS) entry which is preliminary data.</text>
</comment>
<feature type="region of interest" description="Disordered" evidence="1">
    <location>
        <begin position="1"/>
        <end position="36"/>
    </location>
</feature>
<evidence type="ECO:0000313" key="2">
    <source>
        <dbReference type="EMBL" id="ODO01877.1"/>
    </source>
</evidence>
<proteinExistence type="predicted"/>